<dbReference type="OrthoDB" id="9788221at2"/>
<accession>A0A1I5KZF7</accession>
<dbReference type="STRING" id="604088.SAMN04488060_0605"/>
<organism evidence="4 5">
    <name type="scientific">Qipengyuania nanhaisediminis</name>
    <dbReference type="NCBI Taxonomy" id="604088"/>
    <lineage>
        <taxon>Bacteria</taxon>
        <taxon>Pseudomonadati</taxon>
        <taxon>Pseudomonadota</taxon>
        <taxon>Alphaproteobacteria</taxon>
        <taxon>Sphingomonadales</taxon>
        <taxon>Erythrobacteraceae</taxon>
        <taxon>Qipengyuania</taxon>
    </lineage>
</organism>
<dbReference type="PANTHER" id="PTHR13774:SF17">
    <property type="entry name" value="PHENAZINE BIOSYNTHESIS-LIKE DOMAIN-CONTAINING PROTEIN"/>
    <property type="match status" value="1"/>
</dbReference>
<name>A0A1I5KZF7_9SPHN</name>
<evidence type="ECO:0000256" key="2">
    <source>
        <dbReference type="ARBA" id="ARBA00023235"/>
    </source>
</evidence>
<protein>
    <submittedName>
        <fullName evidence="4">Phenazine biosynthesis protein PhzF family</fullName>
    </submittedName>
</protein>
<feature type="active site" evidence="3">
    <location>
        <position position="47"/>
    </location>
</feature>
<evidence type="ECO:0000313" key="5">
    <source>
        <dbReference type="Proteomes" id="UP000199331"/>
    </source>
</evidence>
<dbReference type="Proteomes" id="UP000199331">
    <property type="component" value="Unassembled WGS sequence"/>
</dbReference>
<sequence length="267" mass="29197">MTALEYWHVDAFADAAFKGNQAAVMPLEAWLDDDVLQAIGEENNFAETAFVIPDTSGQADYELRWFTPTEEVRLCGHATLASGHVLLSKSGEDRVTFRTRKAGLLEVRKSSAGYELGLPLIPTERGSWDDAVSLLGAQPQEVWLNPEGYGVYLYESEDEVRAIEPDMRGLKALGNDQFICTARGSDTDVVSRVFVPGGGVDEDSFTGSAHAALTWFWTEKLGRDSFTAFQASQRGGHATCRREGDQAWLSGDCVTVVKGEFYLPSAG</sequence>
<dbReference type="RefSeq" id="WP_090477155.1">
    <property type="nucleotide sequence ID" value="NZ_FOWZ01000001.1"/>
</dbReference>
<evidence type="ECO:0000256" key="1">
    <source>
        <dbReference type="ARBA" id="ARBA00008270"/>
    </source>
</evidence>
<dbReference type="PIRSF" id="PIRSF016184">
    <property type="entry name" value="PhzC_PhzF"/>
    <property type="match status" value="1"/>
</dbReference>
<dbReference type="GO" id="GO:0016853">
    <property type="term" value="F:isomerase activity"/>
    <property type="evidence" value="ECO:0007669"/>
    <property type="project" value="UniProtKB-KW"/>
</dbReference>
<evidence type="ECO:0000256" key="3">
    <source>
        <dbReference type="PIRSR" id="PIRSR016184-1"/>
    </source>
</evidence>
<gene>
    <name evidence="4" type="ORF">SAMN04488060_0605</name>
</gene>
<dbReference type="InterPro" id="IPR003719">
    <property type="entry name" value="Phenazine_PhzF-like"/>
</dbReference>
<dbReference type="PANTHER" id="PTHR13774">
    <property type="entry name" value="PHENAZINE BIOSYNTHESIS PROTEIN"/>
    <property type="match status" value="1"/>
</dbReference>
<keyword evidence="2" id="KW-0413">Isomerase</keyword>
<dbReference type="Gene3D" id="3.10.310.10">
    <property type="entry name" value="Diaminopimelate Epimerase, Chain A, domain 1"/>
    <property type="match status" value="2"/>
</dbReference>
<dbReference type="Pfam" id="PF02567">
    <property type="entry name" value="PhzC-PhzF"/>
    <property type="match status" value="1"/>
</dbReference>
<dbReference type="SUPFAM" id="SSF54506">
    <property type="entry name" value="Diaminopimelate epimerase-like"/>
    <property type="match status" value="1"/>
</dbReference>
<dbReference type="EMBL" id="FOWZ01000001">
    <property type="protein sequence ID" value="SFO89996.1"/>
    <property type="molecule type" value="Genomic_DNA"/>
</dbReference>
<dbReference type="GO" id="GO:0005737">
    <property type="term" value="C:cytoplasm"/>
    <property type="evidence" value="ECO:0007669"/>
    <property type="project" value="TreeGrafter"/>
</dbReference>
<evidence type="ECO:0000313" key="4">
    <source>
        <dbReference type="EMBL" id="SFO89996.1"/>
    </source>
</evidence>
<comment type="similarity">
    <text evidence="1">Belongs to the PhzF family.</text>
</comment>
<dbReference type="NCBIfam" id="TIGR00654">
    <property type="entry name" value="PhzF_family"/>
    <property type="match status" value="1"/>
</dbReference>
<proteinExistence type="inferred from homology"/>
<dbReference type="AlphaFoldDB" id="A0A1I5KZF7"/>
<keyword evidence="5" id="KW-1185">Reference proteome</keyword>
<reference evidence="5" key="1">
    <citation type="submission" date="2016-10" db="EMBL/GenBank/DDBJ databases">
        <authorList>
            <person name="Varghese N."/>
            <person name="Submissions S."/>
        </authorList>
    </citation>
    <scope>NUCLEOTIDE SEQUENCE [LARGE SCALE GENOMIC DNA]</scope>
    <source>
        <strain evidence="5">CGMCC 1.7715</strain>
    </source>
</reference>